<protein>
    <recommendedName>
        <fullName evidence="3">Ribose-5-phosphate isomerase A</fullName>
        <ecNumber evidence="3">5.3.1.6</ecNumber>
    </recommendedName>
    <alternativeName>
        <fullName evidence="3">Phosphoriboisomerase A</fullName>
        <shortName evidence="3">PRI</shortName>
    </alternativeName>
</protein>
<dbReference type="EMBL" id="CP024848">
    <property type="protein sequence ID" value="AXI07735.1"/>
    <property type="molecule type" value="Genomic_DNA"/>
</dbReference>
<comment type="catalytic activity">
    <reaction evidence="1 3">
        <text>aldehydo-D-ribose 5-phosphate = D-ribulose 5-phosphate</text>
        <dbReference type="Rhea" id="RHEA:14657"/>
        <dbReference type="ChEBI" id="CHEBI:58121"/>
        <dbReference type="ChEBI" id="CHEBI:58273"/>
        <dbReference type="EC" id="5.3.1.6"/>
    </reaction>
</comment>
<feature type="binding site" evidence="3">
    <location>
        <begin position="80"/>
        <end position="83"/>
    </location>
    <ligand>
        <name>substrate</name>
    </ligand>
</feature>
<dbReference type="EC" id="5.3.1.6" evidence="3"/>
<dbReference type="InterPro" id="IPR004788">
    <property type="entry name" value="Ribose5P_isomerase_type_A"/>
</dbReference>
<keyword evidence="5" id="KW-1185">Reference proteome</keyword>
<evidence type="ECO:0000256" key="3">
    <source>
        <dbReference type="HAMAP-Rule" id="MF_00170"/>
    </source>
</evidence>
<dbReference type="FunFam" id="3.40.50.1360:FF:000001">
    <property type="entry name" value="Ribose-5-phosphate isomerase A"/>
    <property type="match status" value="1"/>
</dbReference>
<dbReference type="NCBIfam" id="NF001924">
    <property type="entry name" value="PRK00702.1"/>
    <property type="match status" value="1"/>
</dbReference>
<dbReference type="HAMAP" id="MF_00170">
    <property type="entry name" value="Rib_5P_isom_A"/>
    <property type="match status" value="1"/>
</dbReference>
<evidence type="ECO:0000256" key="1">
    <source>
        <dbReference type="ARBA" id="ARBA00001713"/>
    </source>
</evidence>
<comment type="function">
    <text evidence="3">Catalyzes the reversible conversion of ribose-5-phosphate to ribulose 5-phosphate.</text>
</comment>
<dbReference type="Proteomes" id="UP000253908">
    <property type="component" value="Chromosome"/>
</dbReference>
<dbReference type="OrthoDB" id="5870696at2"/>
<dbReference type="GO" id="GO:0006014">
    <property type="term" value="P:D-ribose metabolic process"/>
    <property type="evidence" value="ECO:0007669"/>
    <property type="project" value="TreeGrafter"/>
</dbReference>
<dbReference type="Pfam" id="PF06026">
    <property type="entry name" value="Rib_5-P_isom_A"/>
    <property type="match status" value="1"/>
</dbReference>
<dbReference type="KEGG" id="ocn:CUC15_01490"/>
<sequence>MNEKKIVGEKAVEFIKDGMVVGLGTGTTVYYSIIKLGKLVKEGLNIQGIPTSVQTEELAKQLGIPLVSCNEVEQIDVAIDGADEVNSDLDLIKGGGGALLREKIIAKAANKFIVVATPSKMVGNLGSFQLPVEVAPFGVELTEKHIRKYGINPILRQIEGNPYKTDNGNYIFDCSFPDSLNVKELEEKLNLIPGVVENGLFINMTDIVVSLDDEKNIVLIER</sequence>
<name>A0A345PCK5_9BACI</name>
<comment type="pathway">
    <text evidence="3">Carbohydrate degradation; pentose phosphate pathway; D-ribose 5-phosphate from D-ribulose 5-phosphate (non-oxidative stage): step 1/1.</text>
</comment>
<gene>
    <name evidence="3" type="primary">rpiA</name>
    <name evidence="4" type="ORF">CUC15_01490</name>
</gene>
<dbReference type="Gene3D" id="3.40.50.1360">
    <property type="match status" value="1"/>
</dbReference>
<dbReference type="PANTHER" id="PTHR11934">
    <property type="entry name" value="RIBOSE-5-PHOSPHATE ISOMERASE"/>
    <property type="match status" value="1"/>
</dbReference>
<dbReference type="PANTHER" id="PTHR11934:SF0">
    <property type="entry name" value="RIBOSE-5-PHOSPHATE ISOMERASE"/>
    <property type="match status" value="1"/>
</dbReference>
<dbReference type="GO" id="GO:0005829">
    <property type="term" value="C:cytosol"/>
    <property type="evidence" value="ECO:0007669"/>
    <property type="project" value="TreeGrafter"/>
</dbReference>
<dbReference type="AlphaFoldDB" id="A0A345PCK5"/>
<dbReference type="RefSeq" id="WP_114915029.1">
    <property type="nucleotide sequence ID" value="NZ_CP024848.1"/>
</dbReference>
<dbReference type="SUPFAM" id="SSF75445">
    <property type="entry name" value="D-ribose-5-phosphate isomerase (RpiA), lid domain"/>
    <property type="match status" value="1"/>
</dbReference>
<keyword evidence="2 3" id="KW-0413">Isomerase</keyword>
<reference evidence="5" key="1">
    <citation type="submission" date="2017-11" db="EMBL/GenBank/DDBJ databases">
        <authorList>
            <person name="Zhu W."/>
        </authorList>
    </citation>
    <scope>NUCLEOTIDE SEQUENCE [LARGE SCALE GENOMIC DNA]</scope>
    <source>
        <strain evidence="5">160</strain>
    </source>
</reference>
<organism evidence="4 5">
    <name type="scientific">Oceanobacillus zhaokaii</name>
    <dbReference type="NCBI Taxonomy" id="2052660"/>
    <lineage>
        <taxon>Bacteria</taxon>
        <taxon>Bacillati</taxon>
        <taxon>Bacillota</taxon>
        <taxon>Bacilli</taxon>
        <taxon>Bacillales</taxon>
        <taxon>Bacillaceae</taxon>
        <taxon>Oceanobacillus</taxon>
    </lineage>
</organism>
<dbReference type="GO" id="GO:0009052">
    <property type="term" value="P:pentose-phosphate shunt, non-oxidative branch"/>
    <property type="evidence" value="ECO:0007669"/>
    <property type="project" value="UniProtKB-UniRule"/>
</dbReference>
<dbReference type="UniPathway" id="UPA00115">
    <property type="reaction ID" value="UER00412"/>
</dbReference>
<feature type="active site" description="Proton acceptor" evidence="3">
    <location>
        <position position="102"/>
    </location>
</feature>
<dbReference type="CDD" id="cd01398">
    <property type="entry name" value="RPI_A"/>
    <property type="match status" value="1"/>
</dbReference>
<dbReference type="Gene3D" id="3.30.70.260">
    <property type="match status" value="1"/>
</dbReference>
<evidence type="ECO:0000313" key="4">
    <source>
        <dbReference type="EMBL" id="AXI07735.1"/>
    </source>
</evidence>
<comment type="similarity">
    <text evidence="3">Belongs to the ribose 5-phosphate isomerase family.</text>
</comment>
<dbReference type="NCBIfam" id="TIGR00021">
    <property type="entry name" value="rpiA"/>
    <property type="match status" value="1"/>
</dbReference>
<dbReference type="SUPFAM" id="SSF100950">
    <property type="entry name" value="NagB/RpiA/CoA transferase-like"/>
    <property type="match status" value="1"/>
</dbReference>
<dbReference type="InterPro" id="IPR037171">
    <property type="entry name" value="NagB/RpiA_transferase-like"/>
</dbReference>
<evidence type="ECO:0000313" key="5">
    <source>
        <dbReference type="Proteomes" id="UP000253908"/>
    </source>
</evidence>
<dbReference type="GO" id="GO:0004751">
    <property type="term" value="F:ribose-5-phosphate isomerase activity"/>
    <property type="evidence" value="ECO:0007669"/>
    <property type="project" value="UniProtKB-UniRule"/>
</dbReference>
<dbReference type="InterPro" id="IPR020672">
    <property type="entry name" value="Ribose5P_isomerase_typA_subgr"/>
</dbReference>
<evidence type="ECO:0000256" key="2">
    <source>
        <dbReference type="ARBA" id="ARBA00023235"/>
    </source>
</evidence>
<feature type="binding site" evidence="3">
    <location>
        <begin position="25"/>
        <end position="28"/>
    </location>
    <ligand>
        <name>substrate</name>
    </ligand>
</feature>
<proteinExistence type="inferred from homology"/>
<accession>A0A345PCK5</accession>
<feature type="binding site" evidence="3">
    <location>
        <position position="120"/>
    </location>
    <ligand>
        <name>substrate</name>
    </ligand>
</feature>
<comment type="subunit">
    <text evidence="3">Homodimer.</text>
</comment>
<feature type="binding site" evidence="3">
    <location>
        <begin position="93"/>
        <end position="96"/>
    </location>
    <ligand>
        <name>substrate</name>
    </ligand>
</feature>